<accession>A0A9J6B6F1</accession>
<reference evidence="1 2" key="1">
    <citation type="submission" date="2020-09" db="EMBL/GenBank/DDBJ databases">
        <title>De no assembly of potato wild relative species, Solanum commersonii.</title>
        <authorList>
            <person name="Cho K."/>
        </authorList>
    </citation>
    <scope>NUCLEOTIDE SEQUENCE [LARGE SCALE GENOMIC DNA]</scope>
    <source>
        <strain evidence="1">LZ3.2</strain>
        <tissue evidence="1">Leaf</tissue>
    </source>
</reference>
<protein>
    <submittedName>
        <fullName evidence="1">Uncharacterized protein</fullName>
    </submittedName>
</protein>
<dbReference type="PANTHER" id="PTHR34410:SF2">
    <property type="entry name" value="RRNA INTRON-ENCODED HOMING ENDONUCLEASE"/>
    <property type="match status" value="1"/>
</dbReference>
<name>A0A9J6B6F1_SOLCO</name>
<evidence type="ECO:0000313" key="2">
    <source>
        <dbReference type="Proteomes" id="UP000824120"/>
    </source>
</evidence>
<gene>
    <name evidence="1" type="ORF">H5410_003966</name>
</gene>
<dbReference type="Proteomes" id="UP000824120">
    <property type="component" value="Chromosome 1"/>
</dbReference>
<evidence type="ECO:0000313" key="1">
    <source>
        <dbReference type="EMBL" id="KAG5632249.1"/>
    </source>
</evidence>
<organism evidence="1 2">
    <name type="scientific">Solanum commersonii</name>
    <name type="common">Commerson's wild potato</name>
    <name type="synonym">Commerson's nightshade</name>
    <dbReference type="NCBI Taxonomy" id="4109"/>
    <lineage>
        <taxon>Eukaryota</taxon>
        <taxon>Viridiplantae</taxon>
        <taxon>Streptophyta</taxon>
        <taxon>Embryophyta</taxon>
        <taxon>Tracheophyta</taxon>
        <taxon>Spermatophyta</taxon>
        <taxon>Magnoliopsida</taxon>
        <taxon>eudicotyledons</taxon>
        <taxon>Gunneridae</taxon>
        <taxon>Pentapetalae</taxon>
        <taxon>asterids</taxon>
        <taxon>lamiids</taxon>
        <taxon>Solanales</taxon>
        <taxon>Solanaceae</taxon>
        <taxon>Solanoideae</taxon>
        <taxon>Solaneae</taxon>
        <taxon>Solanum</taxon>
    </lineage>
</organism>
<dbReference type="AlphaFoldDB" id="A0A9J6B6F1"/>
<comment type="caution">
    <text evidence="1">The sequence shown here is derived from an EMBL/GenBank/DDBJ whole genome shotgun (WGS) entry which is preliminary data.</text>
</comment>
<dbReference type="PANTHER" id="PTHR34410">
    <property type="entry name" value="INTRON-ENCODED HOMING ENDONUCLEASE, PUTATIVE-RELATED"/>
    <property type="match status" value="1"/>
</dbReference>
<keyword evidence="2" id="KW-1185">Reference proteome</keyword>
<dbReference type="OrthoDB" id="1530626at2759"/>
<proteinExistence type="predicted"/>
<dbReference type="EMBL" id="JACXVP010000001">
    <property type="protein sequence ID" value="KAG5632249.1"/>
    <property type="molecule type" value="Genomic_DNA"/>
</dbReference>
<sequence>MVRLDPCLEQQHPNPHASLVVDQAQSRLVERRYPTLSRPTPSSLCRAIAWSASGGSNSIDVVGMGPSYAPIYPKQMLPTNDTRARLGPEQARLAHTARGVIKECYLVDPANSHMIVSKKKPCMCNLFDGIYYSDNSSNSRANMCNKPRLLEGMHLLDKRSMRALPVAAMINDYSMDCTTIVPDFGPITLAFWIGVMINTDSQRHSYFIVRGEILGFMKDEQQRKHFPRMFSLIKNESWGLEDNHIPS</sequence>